<gene>
    <name evidence="6" type="ORF">M9Y10_041135</name>
</gene>
<evidence type="ECO:0000256" key="2">
    <source>
        <dbReference type="ARBA" id="ARBA00023054"/>
    </source>
</evidence>
<comment type="similarity">
    <text evidence="4">Belongs to the inner dynein arm light chain family.</text>
</comment>
<organism evidence="6 7">
    <name type="scientific">Tritrichomonas musculus</name>
    <dbReference type="NCBI Taxonomy" id="1915356"/>
    <lineage>
        <taxon>Eukaryota</taxon>
        <taxon>Metamonada</taxon>
        <taxon>Parabasalia</taxon>
        <taxon>Tritrichomonadida</taxon>
        <taxon>Tritrichomonadidae</taxon>
        <taxon>Tritrichomonas</taxon>
    </lineage>
</organism>
<feature type="coiled-coil region" evidence="5">
    <location>
        <begin position="125"/>
        <end position="206"/>
    </location>
</feature>
<evidence type="ECO:0000313" key="7">
    <source>
        <dbReference type="Proteomes" id="UP001470230"/>
    </source>
</evidence>
<dbReference type="PANTHER" id="PTHR13183:SF0">
    <property type="entry name" value="AXONEMAL DYNEIN LIGHT INTERMEDIATE POLYPEPTIDE 1"/>
    <property type="match status" value="1"/>
</dbReference>
<evidence type="ECO:0000313" key="6">
    <source>
        <dbReference type="EMBL" id="KAK8885683.1"/>
    </source>
</evidence>
<evidence type="ECO:0000256" key="4">
    <source>
        <dbReference type="ARBA" id="ARBA00038114"/>
    </source>
</evidence>
<reference evidence="6 7" key="1">
    <citation type="submission" date="2024-04" db="EMBL/GenBank/DDBJ databases">
        <title>Tritrichomonas musculus Genome.</title>
        <authorList>
            <person name="Alves-Ferreira E."/>
            <person name="Grigg M."/>
            <person name="Lorenzi H."/>
            <person name="Galac M."/>
        </authorList>
    </citation>
    <scope>NUCLEOTIDE SEQUENCE [LARGE SCALE GENOMIC DNA]</scope>
    <source>
        <strain evidence="6 7">EAF2021</strain>
    </source>
</reference>
<accession>A0ABR2K3J2</accession>
<keyword evidence="1" id="KW-0243">Dynein</keyword>
<dbReference type="InterPro" id="IPR019347">
    <property type="entry name" value="Axonemal_dynein_light_chain"/>
</dbReference>
<dbReference type="EMBL" id="JAPFFF010000007">
    <property type="protein sequence ID" value="KAK8885683.1"/>
    <property type="molecule type" value="Genomic_DNA"/>
</dbReference>
<keyword evidence="3" id="KW-0505">Motor protein</keyword>
<evidence type="ECO:0000256" key="1">
    <source>
        <dbReference type="ARBA" id="ARBA00023017"/>
    </source>
</evidence>
<keyword evidence="2 5" id="KW-0175">Coiled coil</keyword>
<evidence type="ECO:0000256" key="3">
    <source>
        <dbReference type="ARBA" id="ARBA00023175"/>
    </source>
</evidence>
<comment type="caution">
    <text evidence="6">The sequence shown here is derived from an EMBL/GenBank/DDBJ whole genome shotgun (WGS) entry which is preliminary data.</text>
</comment>
<sequence>MDFIDNKKSLIQYDLPIQAPKIDYVRKEISVEDAYNGAPLRDILNSIFPPCLFQKDGQDLVQYVSALPAIRTDVVKIQTQLEQELQQQGALETGVCPIRSRLYSQCFDEVIRQVTIENSPRGLLLVQLRDEMQRMIEEYKILIESTLAYGTRKIEKETGNKTKMMEENKRLKEEILNIKQNNIEIEKEIENRKEKFEKEIEYLQQSWAADIEQMKKEINIINQQILDMMVSK</sequence>
<dbReference type="PANTHER" id="PTHR13183">
    <property type="entry name" value="AXONEMAL INNER ARM DYNEIN LIGHT CHAIN 28"/>
    <property type="match status" value="1"/>
</dbReference>
<dbReference type="Pfam" id="PF10211">
    <property type="entry name" value="Ax_dynein_light"/>
    <property type="match status" value="1"/>
</dbReference>
<name>A0ABR2K3J2_9EUKA</name>
<keyword evidence="7" id="KW-1185">Reference proteome</keyword>
<proteinExistence type="inferred from homology"/>
<dbReference type="Proteomes" id="UP001470230">
    <property type="component" value="Unassembled WGS sequence"/>
</dbReference>
<evidence type="ECO:0000256" key="5">
    <source>
        <dbReference type="SAM" id="Coils"/>
    </source>
</evidence>
<protein>
    <submittedName>
        <fullName evidence="6">28 kDa inner dynein arm light chain, axonemal</fullName>
    </submittedName>
</protein>